<evidence type="ECO:0000256" key="1">
    <source>
        <dbReference type="SAM" id="Phobius"/>
    </source>
</evidence>
<evidence type="ECO:0000313" key="2">
    <source>
        <dbReference type="EMBL" id="AAU47935.1"/>
    </source>
</evidence>
<organism evidence="2 3">
    <name type="scientific">Burkholderia mallei (strain ATCC 23344)</name>
    <dbReference type="NCBI Taxonomy" id="243160"/>
    <lineage>
        <taxon>Bacteria</taxon>
        <taxon>Pseudomonadati</taxon>
        <taxon>Pseudomonadota</taxon>
        <taxon>Betaproteobacteria</taxon>
        <taxon>Burkholderiales</taxon>
        <taxon>Burkholderiaceae</taxon>
        <taxon>Burkholderia</taxon>
        <taxon>pseudomallei group</taxon>
    </lineage>
</organism>
<protein>
    <recommendedName>
        <fullName evidence="4">Multidrug ABC transporter ATPase</fullName>
    </recommendedName>
</protein>
<evidence type="ECO:0000313" key="3">
    <source>
        <dbReference type="Proteomes" id="UP000006693"/>
    </source>
</evidence>
<dbReference type="EMBL" id="CP000010">
    <property type="protein sequence ID" value="AAU47935.1"/>
    <property type="molecule type" value="Genomic_DNA"/>
</dbReference>
<dbReference type="KEGG" id="bma:BMA2772"/>
<keyword evidence="1" id="KW-0812">Transmembrane</keyword>
<feature type="transmembrane region" description="Helical" evidence="1">
    <location>
        <begin position="48"/>
        <end position="70"/>
    </location>
</feature>
<keyword evidence="1" id="KW-0472">Membrane</keyword>
<evidence type="ECO:0008006" key="4">
    <source>
        <dbReference type="Google" id="ProtNLM"/>
    </source>
</evidence>
<dbReference type="HOGENOM" id="CLU_140202_0_0_4"/>
<dbReference type="AlphaFoldDB" id="A0A0H2WFL0"/>
<accession>A0A0H2WFL0</accession>
<gene>
    <name evidence="2" type="ordered locus">BMA2772</name>
</gene>
<name>A0A0H2WFL0_BURMA</name>
<sequence>MHASPRSSGERPEDFPMPFLKQAAGALRRNLSDTARHTLSGPHRGWKIALYAALLIVPGGSLAALGFAWFDQRRHRAARDAGMRAASAQEPSAPMLCLAATHGEPVRCS</sequence>
<dbReference type="Proteomes" id="UP000006693">
    <property type="component" value="Chromosome 1"/>
</dbReference>
<dbReference type="PATRIC" id="fig|243160.12.peg.2843"/>
<keyword evidence="1" id="KW-1133">Transmembrane helix</keyword>
<keyword evidence="3" id="KW-1185">Reference proteome</keyword>
<dbReference type="eggNOG" id="ENOG50316DG">
    <property type="taxonomic scope" value="Bacteria"/>
</dbReference>
<reference evidence="2 3" key="1">
    <citation type="journal article" date="2004" name="Proc. Natl. Acad. Sci. U.S.A.">
        <title>Structural flexibility in the Burkholderia mallei genome.</title>
        <authorList>
            <person name="Nierman W.C."/>
            <person name="DeShazer D."/>
            <person name="Kim H.S."/>
            <person name="Tettelin H."/>
            <person name="Nelson K.E."/>
            <person name="Feldblyum T."/>
            <person name="Ulrich R.L."/>
            <person name="Ronning C.M."/>
            <person name="Brinkac L.M."/>
            <person name="Daugherty S.C."/>
            <person name="Davidsen T.D."/>
            <person name="Deboy R.T."/>
            <person name="Dimitrov G."/>
            <person name="Dodson R.J."/>
            <person name="Durkin A.S."/>
            <person name="Gwinn M.L."/>
            <person name="Haft D.H."/>
            <person name="Khouri H."/>
            <person name="Kolonay J.F."/>
            <person name="Madupu R."/>
            <person name="Mohammoud Y."/>
            <person name="Nelson W.C."/>
            <person name="Radune D."/>
            <person name="Romero C.M."/>
            <person name="Sarria S."/>
            <person name="Selengut J."/>
            <person name="Shamblin C."/>
            <person name="Sullivan S.A."/>
            <person name="White O."/>
            <person name="Yu Y."/>
            <person name="Zafar N."/>
            <person name="Zhou L."/>
            <person name="Fraser C.M."/>
        </authorList>
    </citation>
    <scope>NUCLEOTIDE SEQUENCE [LARGE SCALE GENOMIC DNA]</scope>
    <source>
        <strain evidence="2 3">ATCC 23344</strain>
    </source>
</reference>
<proteinExistence type="predicted"/>